<name>A0A963Z7P0_9PROT</name>
<evidence type="ECO:0000313" key="2">
    <source>
        <dbReference type="EMBL" id="MCB8884036.1"/>
    </source>
</evidence>
<feature type="region of interest" description="Disordered" evidence="1">
    <location>
        <begin position="116"/>
        <end position="210"/>
    </location>
</feature>
<gene>
    <name evidence="2" type="ORF">ACELLULO517_27625</name>
</gene>
<dbReference type="AlphaFoldDB" id="A0A963Z7P0"/>
<reference evidence="2 3" key="1">
    <citation type="journal article" date="2021" name="Microorganisms">
        <title>Acidisoma silvae sp. nov. and Acidisomacellulosilytica sp. nov., Two Acidophilic Bacteria Isolated from Decaying Wood, Hydrolyzing Cellulose and Producing Poly-3-hydroxybutyrate.</title>
        <authorList>
            <person name="Mieszkin S."/>
            <person name="Pouder E."/>
            <person name="Uroz S."/>
            <person name="Simon-Colin C."/>
            <person name="Alain K."/>
        </authorList>
    </citation>
    <scope>NUCLEOTIDE SEQUENCE [LARGE SCALE GENOMIC DNA]</scope>
    <source>
        <strain evidence="2 3">HW T5.17</strain>
    </source>
</reference>
<comment type="caution">
    <text evidence="2">The sequence shown here is derived from an EMBL/GenBank/DDBJ whole genome shotgun (WGS) entry which is preliminary data.</text>
</comment>
<proteinExistence type="predicted"/>
<protein>
    <submittedName>
        <fullName evidence="2">Uncharacterized protein</fullName>
    </submittedName>
</protein>
<feature type="compositionally biased region" description="Low complexity" evidence="1">
    <location>
        <begin position="154"/>
        <end position="184"/>
    </location>
</feature>
<feature type="compositionally biased region" description="Basic and acidic residues" evidence="1">
    <location>
        <begin position="140"/>
        <end position="151"/>
    </location>
</feature>
<organism evidence="2 3">
    <name type="scientific">Acidisoma cellulosilyticum</name>
    <dbReference type="NCBI Taxonomy" id="2802395"/>
    <lineage>
        <taxon>Bacteria</taxon>
        <taxon>Pseudomonadati</taxon>
        <taxon>Pseudomonadota</taxon>
        <taxon>Alphaproteobacteria</taxon>
        <taxon>Acetobacterales</taxon>
        <taxon>Acidocellaceae</taxon>
        <taxon>Acidisoma</taxon>
    </lineage>
</organism>
<keyword evidence="3" id="KW-1185">Reference proteome</keyword>
<evidence type="ECO:0000313" key="3">
    <source>
        <dbReference type="Proteomes" id="UP000721844"/>
    </source>
</evidence>
<dbReference type="RefSeq" id="WP_227310778.1">
    <property type="nucleotide sequence ID" value="NZ_JAESVA010000021.1"/>
</dbReference>
<dbReference type="EMBL" id="JAESVA010000021">
    <property type="protein sequence ID" value="MCB8884036.1"/>
    <property type="molecule type" value="Genomic_DNA"/>
</dbReference>
<evidence type="ECO:0000256" key="1">
    <source>
        <dbReference type="SAM" id="MobiDB-lite"/>
    </source>
</evidence>
<sequence>MIKGKQDKVSHLIAAMHEISASGHSALYLWMRQNHDRIAEGLDGLRPSWRALATRLGEMKIHDGTGKAPTPDGARGTWYRVRRDLAAARARQAKNRREPASLLPGEIAAGVVAAVPTSSANPSPGEPGSREADTSPPPRRALDIRPARPRGEVSAPLPAVPSTTSSSAAPAGAAPAPSQEPASAQLRRVLDAMATGTTPMPRIVPSKPKP</sequence>
<accession>A0A963Z7P0</accession>
<dbReference type="Proteomes" id="UP000721844">
    <property type="component" value="Unassembled WGS sequence"/>
</dbReference>